<keyword evidence="1" id="KW-0472">Membrane</keyword>
<dbReference type="AlphaFoldDB" id="A0A2G9FVQ5"/>
<name>A0A2G9FVQ5_9LAMI</name>
<accession>A0A2G9FVQ5</accession>
<gene>
    <name evidence="2" type="ORF">CDL12_30374</name>
</gene>
<proteinExistence type="predicted"/>
<evidence type="ECO:0000256" key="1">
    <source>
        <dbReference type="SAM" id="Phobius"/>
    </source>
</evidence>
<reference evidence="3" key="1">
    <citation type="journal article" date="2018" name="Gigascience">
        <title>Genome assembly of the Pink Ipe (Handroanthus impetiginosus, Bignoniaceae), a highly valued, ecologically keystone Neotropical timber forest tree.</title>
        <authorList>
            <person name="Silva-Junior O.B."/>
            <person name="Grattapaglia D."/>
            <person name="Novaes E."/>
            <person name="Collevatti R.G."/>
        </authorList>
    </citation>
    <scope>NUCLEOTIDE SEQUENCE [LARGE SCALE GENOMIC DNA]</scope>
    <source>
        <strain evidence="3">cv. UFG-1</strain>
    </source>
</reference>
<comment type="caution">
    <text evidence="2">The sequence shown here is derived from an EMBL/GenBank/DDBJ whole genome shotgun (WGS) entry which is preliminary data.</text>
</comment>
<keyword evidence="1" id="KW-1133">Transmembrane helix</keyword>
<protein>
    <submittedName>
        <fullName evidence="2">Uncharacterized protein</fullName>
    </submittedName>
</protein>
<keyword evidence="1" id="KW-0812">Transmembrane</keyword>
<organism evidence="2 3">
    <name type="scientific">Handroanthus impetiginosus</name>
    <dbReference type="NCBI Taxonomy" id="429701"/>
    <lineage>
        <taxon>Eukaryota</taxon>
        <taxon>Viridiplantae</taxon>
        <taxon>Streptophyta</taxon>
        <taxon>Embryophyta</taxon>
        <taxon>Tracheophyta</taxon>
        <taxon>Spermatophyta</taxon>
        <taxon>Magnoliopsida</taxon>
        <taxon>eudicotyledons</taxon>
        <taxon>Gunneridae</taxon>
        <taxon>Pentapetalae</taxon>
        <taxon>asterids</taxon>
        <taxon>lamiids</taxon>
        <taxon>Lamiales</taxon>
        <taxon>Bignoniaceae</taxon>
        <taxon>Crescentiina</taxon>
        <taxon>Tabebuia alliance</taxon>
        <taxon>Handroanthus</taxon>
    </lineage>
</organism>
<feature type="transmembrane region" description="Helical" evidence="1">
    <location>
        <begin position="51"/>
        <end position="68"/>
    </location>
</feature>
<dbReference type="Proteomes" id="UP000231279">
    <property type="component" value="Unassembled WGS sequence"/>
</dbReference>
<keyword evidence="3" id="KW-1185">Reference proteome</keyword>
<sequence>MGRVLSVTNFITTRTRFTSTMLPKCLVMRIRTLALLCEWQNVNKEVLPGQLGHFIWFFLFFFYYYCGCTKSPIYNWLKFVINFDR</sequence>
<dbReference type="EMBL" id="NKXS01010734">
    <property type="protein sequence ID" value="PIM97158.1"/>
    <property type="molecule type" value="Genomic_DNA"/>
</dbReference>
<evidence type="ECO:0000313" key="3">
    <source>
        <dbReference type="Proteomes" id="UP000231279"/>
    </source>
</evidence>
<evidence type="ECO:0000313" key="2">
    <source>
        <dbReference type="EMBL" id="PIM97158.1"/>
    </source>
</evidence>